<organism evidence="1 2">
    <name type="scientific">Mytilus coruscus</name>
    <name type="common">Sea mussel</name>
    <dbReference type="NCBI Taxonomy" id="42192"/>
    <lineage>
        <taxon>Eukaryota</taxon>
        <taxon>Metazoa</taxon>
        <taxon>Spiralia</taxon>
        <taxon>Lophotrochozoa</taxon>
        <taxon>Mollusca</taxon>
        <taxon>Bivalvia</taxon>
        <taxon>Autobranchia</taxon>
        <taxon>Pteriomorphia</taxon>
        <taxon>Mytilida</taxon>
        <taxon>Mytiloidea</taxon>
        <taxon>Mytilidae</taxon>
        <taxon>Mytilinae</taxon>
        <taxon>Mytilus</taxon>
    </lineage>
</organism>
<proteinExistence type="predicted"/>
<dbReference type="OrthoDB" id="6140638at2759"/>
<dbReference type="PANTHER" id="PTHR47018:SF1">
    <property type="entry name" value="TESMIN_TSO1-LIKE CXC DOMAIN-CONTAINING PROTEIN"/>
    <property type="match status" value="1"/>
</dbReference>
<evidence type="ECO:0000313" key="1">
    <source>
        <dbReference type="EMBL" id="CAC5392562.1"/>
    </source>
</evidence>
<dbReference type="AlphaFoldDB" id="A0A6J8CAD0"/>
<accession>A0A6J8CAD0</accession>
<dbReference type="PANTHER" id="PTHR47018">
    <property type="entry name" value="CXC DOMAIN-CONTAINING PROTEIN-RELATED"/>
    <property type="match status" value="1"/>
</dbReference>
<keyword evidence="2" id="KW-1185">Reference proteome</keyword>
<dbReference type="EMBL" id="CACVKT020004991">
    <property type="protein sequence ID" value="CAC5392562.1"/>
    <property type="molecule type" value="Genomic_DNA"/>
</dbReference>
<dbReference type="Proteomes" id="UP000507470">
    <property type="component" value="Unassembled WGS sequence"/>
</dbReference>
<gene>
    <name evidence="1" type="ORF">MCOR_27485</name>
</gene>
<reference evidence="1 2" key="1">
    <citation type="submission" date="2020-06" db="EMBL/GenBank/DDBJ databases">
        <authorList>
            <person name="Li R."/>
            <person name="Bekaert M."/>
        </authorList>
    </citation>
    <scope>NUCLEOTIDE SEQUENCE [LARGE SCALE GENOMIC DNA]</scope>
    <source>
        <strain evidence="2">wild</strain>
    </source>
</reference>
<name>A0A6J8CAD0_MYTCO</name>
<evidence type="ECO:0000313" key="2">
    <source>
        <dbReference type="Proteomes" id="UP000507470"/>
    </source>
</evidence>
<sequence length="207" mass="23756">MDKIDLLRKFIKAERTGNWTLHLQIIKEMLPYFAAAGHNLYLKSAYVYLQQMHELSSTNPAINEALMSGFHVMRRSDRFWSGLSSDLVIEQVLMRCIKTTVGLTRGRGMTDAQRTLWILSMPQCIQINEAMQQITGVNFETSEQHKEMCIPRKERDNKDTTFLDFLEERNPFSIDKELRNIETGATGDNNVNSDNALVIGHNIISSM</sequence>
<protein>
    <submittedName>
        <fullName evidence="1">Uncharacterized protein</fullName>
    </submittedName>
</protein>